<evidence type="ECO:0000313" key="3">
    <source>
        <dbReference type="EMBL" id="CAL5989900.1"/>
    </source>
</evidence>
<protein>
    <submittedName>
        <fullName evidence="3">Hypothetical_protein</fullName>
    </submittedName>
</protein>
<gene>
    <name evidence="3" type="ORF">HINF_LOCUS11085</name>
    <name evidence="2" type="ORF">HINF_LOCUS9968</name>
</gene>
<name>A0AA86NNP7_9EUKA</name>
<evidence type="ECO:0000256" key="1">
    <source>
        <dbReference type="SAM" id="Phobius"/>
    </source>
</evidence>
<dbReference type="EMBL" id="CAXDID020000024">
    <property type="protein sequence ID" value="CAL5989900.1"/>
    <property type="molecule type" value="Genomic_DNA"/>
</dbReference>
<accession>A0AA86NNP7</accession>
<keyword evidence="4" id="KW-1185">Reference proteome</keyword>
<reference evidence="2" key="1">
    <citation type="submission" date="2023-06" db="EMBL/GenBank/DDBJ databases">
        <authorList>
            <person name="Kurt Z."/>
        </authorList>
    </citation>
    <scope>NUCLEOTIDE SEQUENCE</scope>
</reference>
<dbReference type="AlphaFoldDB" id="A0AA86NNP7"/>
<proteinExistence type="predicted"/>
<sequence length="136" mass="15691">MNDQVQKCAKRSTLAGGEMNKYKQIKYEIQLRNAQKRETAIYRKVLEVNINILTLLNFLQLIIIVLVKFINSGKIYIKTYGQLTGNYKLILIICIQVTDTDSQVSHFIKGIGLLQLIYCTLSLKQFYLQLSLSNQQ</sequence>
<comment type="caution">
    <text evidence="2">The sequence shown here is derived from an EMBL/GenBank/DDBJ whole genome shotgun (WGS) entry which is preliminary data.</text>
</comment>
<feature type="transmembrane region" description="Helical" evidence="1">
    <location>
        <begin position="50"/>
        <end position="70"/>
    </location>
</feature>
<evidence type="ECO:0000313" key="2">
    <source>
        <dbReference type="EMBL" id="CAI9922323.1"/>
    </source>
</evidence>
<dbReference type="EMBL" id="CATOUU010000248">
    <property type="protein sequence ID" value="CAI9922323.1"/>
    <property type="molecule type" value="Genomic_DNA"/>
</dbReference>
<evidence type="ECO:0000313" key="4">
    <source>
        <dbReference type="Proteomes" id="UP001642409"/>
    </source>
</evidence>
<keyword evidence="1" id="KW-0472">Membrane</keyword>
<organism evidence="2">
    <name type="scientific">Hexamita inflata</name>
    <dbReference type="NCBI Taxonomy" id="28002"/>
    <lineage>
        <taxon>Eukaryota</taxon>
        <taxon>Metamonada</taxon>
        <taxon>Diplomonadida</taxon>
        <taxon>Hexamitidae</taxon>
        <taxon>Hexamitinae</taxon>
        <taxon>Hexamita</taxon>
    </lineage>
</organism>
<dbReference type="Proteomes" id="UP001642409">
    <property type="component" value="Unassembled WGS sequence"/>
</dbReference>
<keyword evidence="1" id="KW-1133">Transmembrane helix</keyword>
<reference evidence="3 4" key="2">
    <citation type="submission" date="2024-07" db="EMBL/GenBank/DDBJ databases">
        <authorList>
            <person name="Akdeniz Z."/>
        </authorList>
    </citation>
    <scope>NUCLEOTIDE SEQUENCE [LARGE SCALE GENOMIC DNA]</scope>
</reference>
<keyword evidence="1" id="KW-0812">Transmembrane</keyword>